<evidence type="ECO:0000313" key="2">
    <source>
        <dbReference type="EMBL" id="CAB4933219.1"/>
    </source>
</evidence>
<gene>
    <name evidence="2" type="ORF">UFOPK3674_01295</name>
</gene>
<feature type="compositionally biased region" description="Low complexity" evidence="1">
    <location>
        <begin position="42"/>
        <end position="52"/>
    </location>
</feature>
<evidence type="ECO:0000256" key="1">
    <source>
        <dbReference type="SAM" id="MobiDB-lite"/>
    </source>
</evidence>
<protein>
    <submittedName>
        <fullName evidence="2">Unannotated protein</fullName>
    </submittedName>
</protein>
<dbReference type="InterPro" id="IPR036390">
    <property type="entry name" value="WH_DNA-bd_sf"/>
</dbReference>
<sequence length="129" mass="14001">MADFVDEKRREMEARLKELQPLVEEFHRLEAAVSALAGVGTGSATRTAATATPRRRTPGTGTGRRGRPKGSGQRGKQALEIVRAKPGISIPEIADAMGIKQNYLYRVMPGLQQEGAVTKKGKGWFPKEA</sequence>
<dbReference type="InterPro" id="IPR036388">
    <property type="entry name" value="WH-like_DNA-bd_sf"/>
</dbReference>
<dbReference type="Gene3D" id="1.10.10.10">
    <property type="entry name" value="Winged helix-like DNA-binding domain superfamily/Winged helix DNA-binding domain"/>
    <property type="match status" value="1"/>
</dbReference>
<accession>A0A6J7IQK9</accession>
<name>A0A6J7IQK9_9ZZZZ</name>
<dbReference type="EMBL" id="CAFBMX010000006">
    <property type="protein sequence ID" value="CAB4933219.1"/>
    <property type="molecule type" value="Genomic_DNA"/>
</dbReference>
<dbReference type="AlphaFoldDB" id="A0A6J7IQK9"/>
<proteinExistence type="predicted"/>
<feature type="region of interest" description="Disordered" evidence="1">
    <location>
        <begin position="41"/>
        <end position="78"/>
    </location>
</feature>
<organism evidence="2">
    <name type="scientific">freshwater metagenome</name>
    <dbReference type="NCBI Taxonomy" id="449393"/>
    <lineage>
        <taxon>unclassified sequences</taxon>
        <taxon>metagenomes</taxon>
        <taxon>ecological metagenomes</taxon>
    </lineage>
</organism>
<dbReference type="SUPFAM" id="SSF46785">
    <property type="entry name" value="Winged helix' DNA-binding domain"/>
    <property type="match status" value="1"/>
</dbReference>
<reference evidence="2" key="1">
    <citation type="submission" date="2020-05" db="EMBL/GenBank/DDBJ databases">
        <authorList>
            <person name="Chiriac C."/>
            <person name="Salcher M."/>
            <person name="Ghai R."/>
            <person name="Kavagutti S V."/>
        </authorList>
    </citation>
    <scope>NUCLEOTIDE SEQUENCE</scope>
</reference>